<keyword evidence="4 5" id="KW-0472">Membrane</keyword>
<feature type="domain" description="O-antigen ligase-related" evidence="6">
    <location>
        <begin position="262"/>
        <end position="409"/>
    </location>
</feature>
<organism evidence="7 8">
    <name type="scientific">Novosphingobium album</name>
    <name type="common">ex Liu et al. 2023</name>
    <dbReference type="NCBI Taxonomy" id="3031130"/>
    <lineage>
        <taxon>Bacteria</taxon>
        <taxon>Pseudomonadati</taxon>
        <taxon>Pseudomonadota</taxon>
        <taxon>Alphaproteobacteria</taxon>
        <taxon>Sphingomonadales</taxon>
        <taxon>Sphingomonadaceae</taxon>
        <taxon>Novosphingobium</taxon>
    </lineage>
</organism>
<evidence type="ECO:0000313" key="7">
    <source>
        <dbReference type="EMBL" id="MDE8653002.1"/>
    </source>
</evidence>
<feature type="transmembrane region" description="Helical" evidence="5">
    <location>
        <begin position="459"/>
        <end position="479"/>
    </location>
</feature>
<evidence type="ECO:0000256" key="2">
    <source>
        <dbReference type="ARBA" id="ARBA00022692"/>
    </source>
</evidence>
<dbReference type="PANTHER" id="PTHR37422:SF23">
    <property type="entry name" value="TEICHURONIC ACID BIOSYNTHESIS PROTEIN TUAE"/>
    <property type="match status" value="1"/>
</dbReference>
<feature type="transmembrane region" description="Helical" evidence="5">
    <location>
        <begin position="246"/>
        <end position="264"/>
    </location>
</feature>
<keyword evidence="3 5" id="KW-1133">Transmembrane helix</keyword>
<feature type="transmembrane region" description="Helical" evidence="5">
    <location>
        <begin position="166"/>
        <end position="187"/>
    </location>
</feature>
<name>A0ABT5WSJ2_9SPHN</name>
<feature type="transmembrane region" description="Helical" evidence="5">
    <location>
        <begin position="83"/>
        <end position="102"/>
    </location>
</feature>
<protein>
    <submittedName>
        <fullName evidence="7">O-antigen ligase family protein</fullName>
    </submittedName>
</protein>
<feature type="transmembrane region" description="Helical" evidence="5">
    <location>
        <begin position="142"/>
        <end position="159"/>
    </location>
</feature>
<feature type="transmembrane region" description="Helical" evidence="5">
    <location>
        <begin position="270"/>
        <end position="287"/>
    </location>
</feature>
<feature type="transmembrane region" description="Helical" evidence="5">
    <location>
        <begin position="397"/>
        <end position="418"/>
    </location>
</feature>
<evidence type="ECO:0000256" key="4">
    <source>
        <dbReference type="ARBA" id="ARBA00023136"/>
    </source>
</evidence>
<evidence type="ECO:0000256" key="1">
    <source>
        <dbReference type="ARBA" id="ARBA00004141"/>
    </source>
</evidence>
<evidence type="ECO:0000313" key="8">
    <source>
        <dbReference type="Proteomes" id="UP001216253"/>
    </source>
</evidence>
<dbReference type="InterPro" id="IPR007016">
    <property type="entry name" value="O-antigen_ligase-rel_domated"/>
</dbReference>
<evidence type="ECO:0000256" key="5">
    <source>
        <dbReference type="SAM" id="Phobius"/>
    </source>
</evidence>
<keyword evidence="2 5" id="KW-0812">Transmembrane</keyword>
<dbReference type="Pfam" id="PF04932">
    <property type="entry name" value="Wzy_C"/>
    <property type="match status" value="1"/>
</dbReference>
<dbReference type="RefSeq" id="WP_275229104.1">
    <property type="nucleotide sequence ID" value="NZ_JARESE010000049.1"/>
</dbReference>
<gene>
    <name evidence="7" type="ORF">PYV00_14945</name>
</gene>
<feature type="transmembrane region" description="Helical" evidence="5">
    <location>
        <begin position="21"/>
        <end position="45"/>
    </location>
</feature>
<dbReference type="Proteomes" id="UP001216253">
    <property type="component" value="Unassembled WGS sequence"/>
</dbReference>
<dbReference type="PANTHER" id="PTHR37422">
    <property type="entry name" value="TEICHURONIC ACID BIOSYNTHESIS PROTEIN TUAE"/>
    <property type="match status" value="1"/>
</dbReference>
<dbReference type="GO" id="GO:0016874">
    <property type="term" value="F:ligase activity"/>
    <property type="evidence" value="ECO:0007669"/>
    <property type="project" value="UniProtKB-KW"/>
</dbReference>
<keyword evidence="7" id="KW-0436">Ligase</keyword>
<accession>A0ABT5WSJ2</accession>
<dbReference type="EMBL" id="JARESE010000049">
    <property type="protein sequence ID" value="MDE8653002.1"/>
    <property type="molecule type" value="Genomic_DNA"/>
</dbReference>
<evidence type="ECO:0000256" key="3">
    <source>
        <dbReference type="ARBA" id="ARBA00022989"/>
    </source>
</evidence>
<sequence length="488" mass="50893">MTGASLRRFGMGRSNGVRLAAWAALADNRAFWLLSGWLACVFLLGGASRGDVASLPYLRPASVLVLTYALATLTAAQVRANRGLLIVASATVLLVLAQLVPLPPAIWYGLPGHAPFAEMDRLAGLEPVWRPLSLTPAATRNALWALMAPLGVIALAIQLDAGQLRALLPVVLVIGAVSAVLGLAQVLGPPDGGLYFYGITNNGSVVGLFANRNHQALFLAALLPMVLVWARLAGSRGPSRRLSDRGAGWLMVAAYIGFVLPLILVTGSRSGMVAALVALVLSPLLLVRRETGRGGARPGLGPAARLRLGALVAAGLAGLAALTIVLGRALAFDRLMATDPADELRLRIAPTLWAMIGEYWPWGTGFGAFEAVYRVHEPDSLLSAIYMNHAHNDWLELPLTGGLPALVLLGAGLASLLWRGGHRAFARAVPVAEAAMARLGLLVLALFALGSVSDYPLRVPSLACLAALAAVWAVAAPAADKAGGEHHG</sequence>
<comment type="subcellular location">
    <subcellularLocation>
        <location evidence="1">Membrane</location>
        <topology evidence="1">Multi-pass membrane protein</topology>
    </subcellularLocation>
</comment>
<keyword evidence="8" id="KW-1185">Reference proteome</keyword>
<feature type="transmembrane region" description="Helical" evidence="5">
    <location>
        <begin position="216"/>
        <end position="234"/>
    </location>
</feature>
<feature type="transmembrane region" description="Helical" evidence="5">
    <location>
        <begin position="308"/>
        <end position="331"/>
    </location>
</feature>
<feature type="transmembrane region" description="Helical" evidence="5">
    <location>
        <begin position="57"/>
        <end position="76"/>
    </location>
</feature>
<feature type="transmembrane region" description="Helical" evidence="5">
    <location>
        <begin position="430"/>
        <end position="453"/>
    </location>
</feature>
<reference evidence="7 8" key="1">
    <citation type="submission" date="2023-03" db="EMBL/GenBank/DDBJ databases">
        <title>NovoSphingobium album sp. nov. isolated from polycyclic aromatic hydrocarbons- and heavy-metal polluted soil.</title>
        <authorList>
            <person name="Liu Z."/>
            <person name="Wang K."/>
        </authorList>
    </citation>
    <scope>NUCLEOTIDE SEQUENCE [LARGE SCALE GENOMIC DNA]</scope>
    <source>
        <strain evidence="7 8">H3SJ31-1</strain>
    </source>
</reference>
<proteinExistence type="predicted"/>
<comment type="caution">
    <text evidence="7">The sequence shown here is derived from an EMBL/GenBank/DDBJ whole genome shotgun (WGS) entry which is preliminary data.</text>
</comment>
<evidence type="ECO:0000259" key="6">
    <source>
        <dbReference type="Pfam" id="PF04932"/>
    </source>
</evidence>
<dbReference type="InterPro" id="IPR051533">
    <property type="entry name" value="WaaL-like"/>
</dbReference>